<evidence type="ECO:0000313" key="2">
    <source>
        <dbReference type="Proteomes" id="UP000325811"/>
    </source>
</evidence>
<proteinExistence type="predicted"/>
<dbReference type="Proteomes" id="UP000325811">
    <property type="component" value="Plasmid pI"/>
</dbReference>
<protein>
    <submittedName>
        <fullName evidence="1">Uncharacterized protein</fullName>
    </submittedName>
</protein>
<dbReference type="EMBL" id="LR699555">
    <property type="protein sequence ID" value="VVD30945.1"/>
    <property type="molecule type" value="Genomic_DNA"/>
</dbReference>
<name>A0A5Q4YUW0_9BURK</name>
<geneLocation type="plasmid" evidence="1 2">
    <name>pI</name>
</geneLocation>
<organism evidence="1 2">
    <name type="scientific">Paraburkholderia dioscoreae</name>
    <dbReference type="NCBI Taxonomy" id="2604047"/>
    <lineage>
        <taxon>Bacteria</taxon>
        <taxon>Pseudomonadati</taxon>
        <taxon>Pseudomonadota</taxon>
        <taxon>Betaproteobacteria</taxon>
        <taxon>Burkholderiales</taxon>
        <taxon>Burkholderiaceae</taxon>
        <taxon>Paraburkholderia</taxon>
    </lineage>
</organism>
<evidence type="ECO:0000313" key="1">
    <source>
        <dbReference type="EMBL" id="VVD30945.1"/>
    </source>
</evidence>
<accession>A0A5Q4YUW0</accession>
<keyword evidence="1" id="KW-0614">Plasmid</keyword>
<reference evidence="1 2" key="1">
    <citation type="submission" date="2019-08" db="EMBL/GenBank/DDBJ databases">
        <authorList>
            <person name="Herpell B J."/>
        </authorList>
    </citation>
    <scope>NUCLEOTIDE SEQUENCE [LARGE SCALE GENOMIC DNA]</scope>
    <source>
        <strain evidence="2">Msb3</strain>
        <plasmid evidence="1 2">pI</plasmid>
    </source>
</reference>
<dbReference type="AlphaFoldDB" id="A0A5Q4YUW0"/>
<gene>
    <name evidence="1" type="ORF">PDMSB3_0109</name>
</gene>
<sequence>MIARYTRYQFQNELLLETGKCAAGLPEKKIEVGRNPWTPTG</sequence>
<dbReference type="KEGG" id="pdio:PDMSB3_0109.2"/>
<keyword evidence="2" id="KW-1185">Reference proteome</keyword>